<feature type="region of interest" description="Disordered" evidence="1">
    <location>
        <begin position="1"/>
        <end position="211"/>
    </location>
</feature>
<evidence type="ECO:0000313" key="2">
    <source>
        <dbReference type="EMBL" id="KAF9077848.1"/>
    </source>
</evidence>
<reference evidence="2" key="1">
    <citation type="submission" date="2020-11" db="EMBL/GenBank/DDBJ databases">
        <authorList>
            <consortium name="DOE Joint Genome Institute"/>
            <person name="Ahrendt S."/>
            <person name="Riley R."/>
            <person name="Andreopoulos W."/>
            <person name="Labutti K."/>
            <person name="Pangilinan J."/>
            <person name="Ruiz-Duenas F.J."/>
            <person name="Barrasa J.M."/>
            <person name="Sanchez-Garcia M."/>
            <person name="Camarero S."/>
            <person name="Miyauchi S."/>
            <person name="Serrano A."/>
            <person name="Linde D."/>
            <person name="Babiker R."/>
            <person name="Drula E."/>
            <person name="Ayuso-Fernandez I."/>
            <person name="Pacheco R."/>
            <person name="Padilla G."/>
            <person name="Ferreira P."/>
            <person name="Barriuso J."/>
            <person name="Kellner H."/>
            <person name="Castanera R."/>
            <person name="Alfaro M."/>
            <person name="Ramirez L."/>
            <person name="Pisabarro A.G."/>
            <person name="Kuo A."/>
            <person name="Tritt A."/>
            <person name="Lipzen A."/>
            <person name="He G."/>
            <person name="Yan M."/>
            <person name="Ng V."/>
            <person name="Cullen D."/>
            <person name="Martin F."/>
            <person name="Rosso M.-N."/>
            <person name="Henrissat B."/>
            <person name="Hibbett D."/>
            <person name="Martinez A.T."/>
            <person name="Grigoriev I.V."/>
        </authorList>
    </citation>
    <scope>NUCLEOTIDE SEQUENCE</scope>
    <source>
        <strain evidence="2">AH 40177</strain>
    </source>
</reference>
<proteinExistence type="predicted"/>
<evidence type="ECO:0000256" key="1">
    <source>
        <dbReference type="SAM" id="MobiDB-lite"/>
    </source>
</evidence>
<name>A0A9P5QAT0_9AGAR</name>
<dbReference type="Proteomes" id="UP000772434">
    <property type="component" value="Unassembled WGS sequence"/>
</dbReference>
<accession>A0A9P5QAT0</accession>
<protein>
    <submittedName>
        <fullName evidence="2">Uncharacterized protein</fullName>
    </submittedName>
</protein>
<sequence>MATTSYTIYSHYDPATREQLERDTGQLPSESLEDDIDKDSELEWQTESAKAFKQRAPPPPRFVRASGSGWSSSLNSSSPGAGSSSSTSDSKISGWYRSIIPDTNTDPSPSPSRSTSVPQNPPAQNPKHQAHKPTISKNDWFIQKALPTPSPTRTPTPTLADLLARNPPPPPNTKFKPPGWREGEVLGADVVRRNRTKQRKKVNGRNVSRVNTKETQEEIEIQLGDGDGEITEIRKVDVVDLTADSDFDLDSEAGSEAEAEPDDEQDSNADDIIDPRTQTSHVVTGHRTALLTPIPTVLKSDRLGIGLKAKTVGPYKASMKRVTHNAAALAAHYKRAEEARIRKGIWGKGRRGFARKDKQERERRREMLRYFNE</sequence>
<feature type="compositionally biased region" description="Basic and acidic residues" evidence="1">
    <location>
        <begin position="14"/>
        <end position="24"/>
    </location>
</feature>
<feature type="compositionally biased region" description="Low complexity" evidence="1">
    <location>
        <begin position="66"/>
        <end position="94"/>
    </location>
</feature>
<organism evidence="2 3">
    <name type="scientific">Rhodocollybia butyracea</name>
    <dbReference type="NCBI Taxonomy" id="206335"/>
    <lineage>
        <taxon>Eukaryota</taxon>
        <taxon>Fungi</taxon>
        <taxon>Dikarya</taxon>
        <taxon>Basidiomycota</taxon>
        <taxon>Agaricomycotina</taxon>
        <taxon>Agaricomycetes</taxon>
        <taxon>Agaricomycetidae</taxon>
        <taxon>Agaricales</taxon>
        <taxon>Marasmiineae</taxon>
        <taxon>Omphalotaceae</taxon>
        <taxon>Rhodocollybia</taxon>
    </lineage>
</organism>
<dbReference type="EMBL" id="JADNRY010000003">
    <property type="protein sequence ID" value="KAF9077848.1"/>
    <property type="molecule type" value="Genomic_DNA"/>
</dbReference>
<evidence type="ECO:0000313" key="3">
    <source>
        <dbReference type="Proteomes" id="UP000772434"/>
    </source>
</evidence>
<dbReference type="AlphaFoldDB" id="A0A9P5QAT0"/>
<comment type="caution">
    <text evidence="2">The sequence shown here is derived from an EMBL/GenBank/DDBJ whole genome shotgun (WGS) entry which is preliminary data.</text>
</comment>
<feature type="region of interest" description="Disordered" evidence="1">
    <location>
        <begin position="250"/>
        <end position="272"/>
    </location>
</feature>
<keyword evidence="3" id="KW-1185">Reference proteome</keyword>
<gene>
    <name evidence="2" type="ORF">BDP27DRAFT_1311780</name>
</gene>
<feature type="compositionally biased region" description="Acidic residues" evidence="1">
    <location>
        <begin position="31"/>
        <end position="44"/>
    </location>
</feature>
<feature type="compositionally biased region" description="Low complexity" evidence="1">
    <location>
        <begin position="101"/>
        <end position="118"/>
    </location>
</feature>
<dbReference type="OrthoDB" id="2538319at2759"/>
<feature type="compositionally biased region" description="Basic residues" evidence="1">
    <location>
        <begin position="193"/>
        <end position="203"/>
    </location>
</feature>